<proteinExistence type="inferred from homology"/>
<dbReference type="InterPro" id="IPR016073">
    <property type="entry name" value="Skp1_comp_POZ"/>
</dbReference>
<dbReference type="GO" id="GO:0006511">
    <property type="term" value="P:ubiquitin-dependent protein catabolic process"/>
    <property type="evidence" value="ECO:0007669"/>
    <property type="project" value="InterPro"/>
</dbReference>
<dbReference type="Proteomes" id="UP000483820">
    <property type="component" value="Chromosome X"/>
</dbReference>
<accession>A0A6A5G1W9</accession>
<dbReference type="KEGG" id="crq:GCK72_025403"/>
<dbReference type="InterPro" id="IPR011333">
    <property type="entry name" value="SKP1/BTB/POZ_sf"/>
</dbReference>
<reference evidence="4 5" key="1">
    <citation type="submission" date="2019-12" db="EMBL/GenBank/DDBJ databases">
        <title>Chromosome-level assembly of the Caenorhabditis remanei genome.</title>
        <authorList>
            <person name="Teterina A.A."/>
            <person name="Willis J.H."/>
            <person name="Phillips P.C."/>
        </authorList>
    </citation>
    <scope>NUCLEOTIDE SEQUENCE [LARGE SCALE GENOMIC DNA]</scope>
    <source>
        <strain evidence="4 5">PX506</strain>
        <tissue evidence="4">Whole organism</tissue>
    </source>
</reference>
<dbReference type="SUPFAM" id="SSF54695">
    <property type="entry name" value="POZ domain"/>
    <property type="match status" value="1"/>
</dbReference>
<name>A0A6A5G1W9_CAERE</name>
<dbReference type="PANTHER" id="PTHR11165">
    <property type="entry name" value="SKP1"/>
    <property type="match status" value="1"/>
</dbReference>
<organism evidence="4 5">
    <name type="scientific">Caenorhabditis remanei</name>
    <name type="common">Caenorhabditis vulgaris</name>
    <dbReference type="NCBI Taxonomy" id="31234"/>
    <lineage>
        <taxon>Eukaryota</taxon>
        <taxon>Metazoa</taxon>
        <taxon>Ecdysozoa</taxon>
        <taxon>Nematoda</taxon>
        <taxon>Chromadorea</taxon>
        <taxon>Rhabditida</taxon>
        <taxon>Rhabditina</taxon>
        <taxon>Rhabditomorpha</taxon>
        <taxon>Rhabditoidea</taxon>
        <taxon>Rhabditidae</taxon>
        <taxon>Peloderinae</taxon>
        <taxon>Caenorhabditis</taxon>
    </lineage>
</organism>
<sequence length="163" mass="18733">MVVGQRKPIFKIRSSDGQIFVIQDWLIQKSKSFSVVYPFMKDSAQPLQTTVSSFILEKIIEWCHHHRHDDADQDYRLIPVWDAQFLNDNNGIVFLLIEAAYRLEIRGLLDIACRAVSITLGRSMNEVKVMLRVGEPEDVFNVDDELREDDEEDADMIPAIPAA</sequence>
<dbReference type="AlphaFoldDB" id="A0A6A5G1W9"/>
<comment type="caution">
    <text evidence="4">The sequence shown here is derived from an EMBL/GenBank/DDBJ whole genome shotgun (WGS) entry which is preliminary data.</text>
</comment>
<dbReference type="SMART" id="SM00512">
    <property type="entry name" value="Skp1"/>
    <property type="match status" value="1"/>
</dbReference>
<evidence type="ECO:0000256" key="2">
    <source>
        <dbReference type="ARBA" id="ARBA00022786"/>
    </source>
</evidence>
<dbReference type="InterPro" id="IPR036296">
    <property type="entry name" value="SKP1-like_dim_sf"/>
</dbReference>
<keyword evidence="2" id="KW-0833">Ubl conjugation pathway</keyword>
<dbReference type="EMBL" id="WUAV01000006">
    <property type="protein sequence ID" value="KAF1748936.1"/>
    <property type="molecule type" value="Genomic_DNA"/>
</dbReference>
<evidence type="ECO:0000313" key="4">
    <source>
        <dbReference type="EMBL" id="KAF1748936.1"/>
    </source>
</evidence>
<evidence type="ECO:0000259" key="3">
    <source>
        <dbReference type="Pfam" id="PF03931"/>
    </source>
</evidence>
<dbReference type="SUPFAM" id="SSF81382">
    <property type="entry name" value="Skp1 dimerisation domain-like"/>
    <property type="match status" value="1"/>
</dbReference>
<protein>
    <recommendedName>
        <fullName evidence="3">SKP1 component POZ domain-containing protein</fullName>
    </recommendedName>
</protein>
<dbReference type="GeneID" id="9819655"/>
<dbReference type="InterPro" id="IPR001232">
    <property type="entry name" value="SKP1-like"/>
</dbReference>
<feature type="domain" description="SKP1 component POZ" evidence="3">
    <location>
        <begin position="9"/>
        <end position="67"/>
    </location>
</feature>
<comment type="similarity">
    <text evidence="1">Belongs to the SKP1 family.</text>
</comment>
<dbReference type="CTD" id="9819655"/>
<gene>
    <name evidence="4" type="ORF">GCK72_025403</name>
</gene>
<dbReference type="InterPro" id="IPR016897">
    <property type="entry name" value="SKP1"/>
</dbReference>
<dbReference type="Pfam" id="PF03931">
    <property type="entry name" value="Skp1_POZ"/>
    <property type="match status" value="1"/>
</dbReference>
<evidence type="ECO:0000256" key="1">
    <source>
        <dbReference type="ARBA" id="ARBA00009993"/>
    </source>
</evidence>
<dbReference type="Gene3D" id="3.30.710.10">
    <property type="entry name" value="Potassium Channel Kv1.1, Chain A"/>
    <property type="match status" value="1"/>
</dbReference>
<dbReference type="RefSeq" id="XP_003103612.2">
    <property type="nucleotide sequence ID" value="XM_003103564.2"/>
</dbReference>
<evidence type="ECO:0000313" key="5">
    <source>
        <dbReference type="Proteomes" id="UP000483820"/>
    </source>
</evidence>